<feature type="transmembrane region" description="Helical" evidence="6">
    <location>
        <begin position="288"/>
        <end position="306"/>
    </location>
</feature>
<evidence type="ECO:0000256" key="2">
    <source>
        <dbReference type="ARBA" id="ARBA00022448"/>
    </source>
</evidence>
<dbReference type="PROSITE" id="PS50850">
    <property type="entry name" value="MFS"/>
    <property type="match status" value="1"/>
</dbReference>
<feature type="transmembrane region" description="Helical" evidence="6">
    <location>
        <begin position="12"/>
        <end position="34"/>
    </location>
</feature>
<dbReference type="Pfam" id="PF11700">
    <property type="entry name" value="ATG22"/>
    <property type="match status" value="2"/>
</dbReference>
<comment type="subcellular location">
    <subcellularLocation>
        <location evidence="1">Endomembrane system</location>
        <topology evidence="1">Multi-pass membrane protein</topology>
    </subcellularLocation>
</comment>
<dbReference type="AlphaFoldDB" id="A0A381PBB7"/>
<dbReference type="PANTHER" id="PTHR23519:SF1">
    <property type="entry name" value="AUTOPHAGY-RELATED PROTEIN 22"/>
    <property type="match status" value="1"/>
</dbReference>
<dbReference type="Gene3D" id="1.20.1250.20">
    <property type="entry name" value="MFS general substrate transporter like domains"/>
    <property type="match status" value="1"/>
</dbReference>
<feature type="transmembrane region" description="Helical" evidence="6">
    <location>
        <begin position="138"/>
        <end position="162"/>
    </location>
</feature>
<reference evidence="8" key="1">
    <citation type="submission" date="2018-05" db="EMBL/GenBank/DDBJ databases">
        <authorList>
            <person name="Lanie J.A."/>
            <person name="Ng W.-L."/>
            <person name="Kazmierczak K.M."/>
            <person name="Andrzejewski T.M."/>
            <person name="Davidsen T.M."/>
            <person name="Wayne K.J."/>
            <person name="Tettelin H."/>
            <person name="Glass J.I."/>
            <person name="Rusch D."/>
            <person name="Podicherti R."/>
            <person name="Tsui H.-C.T."/>
            <person name="Winkler M.E."/>
        </authorList>
    </citation>
    <scope>NUCLEOTIDE SEQUENCE</scope>
</reference>
<dbReference type="InterPro" id="IPR050495">
    <property type="entry name" value="ATG22/LtaA_families"/>
</dbReference>
<dbReference type="GO" id="GO:0012505">
    <property type="term" value="C:endomembrane system"/>
    <property type="evidence" value="ECO:0007669"/>
    <property type="project" value="UniProtKB-SubCell"/>
</dbReference>
<evidence type="ECO:0000256" key="1">
    <source>
        <dbReference type="ARBA" id="ARBA00004127"/>
    </source>
</evidence>
<feature type="transmembrane region" description="Helical" evidence="6">
    <location>
        <begin position="103"/>
        <end position="126"/>
    </location>
</feature>
<name>A0A381PBB7_9ZZZZ</name>
<dbReference type="InterPro" id="IPR036259">
    <property type="entry name" value="MFS_trans_sf"/>
</dbReference>
<keyword evidence="3 6" id="KW-0812">Transmembrane</keyword>
<feature type="transmembrane region" description="Helical" evidence="6">
    <location>
        <begin position="259"/>
        <end position="276"/>
    </location>
</feature>
<dbReference type="SUPFAM" id="SSF103473">
    <property type="entry name" value="MFS general substrate transporter"/>
    <property type="match status" value="1"/>
</dbReference>
<dbReference type="EMBL" id="UINC01000919">
    <property type="protein sequence ID" value="SUZ63558.1"/>
    <property type="molecule type" value="Genomic_DNA"/>
</dbReference>
<keyword evidence="2" id="KW-0813">Transport</keyword>
<keyword evidence="5 6" id="KW-0472">Membrane</keyword>
<evidence type="ECO:0000313" key="8">
    <source>
        <dbReference type="EMBL" id="SUZ63558.1"/>
    </source>
</evidence>
<accession>A0A381PBB7</accession>
<evidence type="ECO:0000256" key="5">
    <source>
        <dbReference type="ARBA" id="ARBA00023136"/>
    </source>
</evidence>
<dbReference type="InterPro" id="IPR024671">
    <property type="entry name" value="Atg22-like"/>
</dbReference>
<proteinExistence type="predicted"/>
<keyword evidence="4 6" id="KW-1133">Transmembrane helix</keyword>
<dbReference type="InterPro" id="IPR020846">
    <property type="entry name" value="MFS_dom"/>
</dbReference>
<evidence type="ECO:0000259" key="7">
    <source>
        <dbReference type="PROSITE" id="PS50850"/>
    </source>
</evidence>
<protein>
    <recommendedName>
        <fullName evidence="7">Major facilitator superfamily (MFS) profile domain-containing protein</fullName>
    </recommendedName>
</protein>
<feature type="transmembrane region" description="Helical" evidence="6">
    <location>
        <begin position="378"/>
        <end position="394"/>
    </location>
</feature>
<dbReference type="GO" id="GO:0022857">
    <property type="term" value="F:transmembrane transporter activity"/>
    <property type="evidence" value="ECO:0007669"/>
    <property type="project" value="InterPro"/>
</dbReference>
<evidence type="ECO:0000256" key="4">
    <source>
        <dbReference type="ARBA" id="ARBA00022989"/>
    </source>
</evidence>
<sequence>MNKKQVGAWALFDFANSVYPAVITTTVFSIYYVGTVVGNDTGRGQWWWGLSLAVSALIVAVTSPLLGAIADRAGARKKFMLVYTAVCLIGVLLMMGLRPGMVIAGFAFFVIANVGFESALVFYNAYLPDIAPPEKRGFVSGLGFGVGYLGSALGLLMVLPFAENRIGLVWPAVAAFFLIFSLPAFLYLPHDRAGGMSVPQAAAWGVTSFREIVSEVWRLKDLRNFLIAFFFYIDGVLTIIVSAGTVATETFGFTGTETIVLFLVVQISALVGAFALAKPTDTYGPKKVLNGVLVLWIVASGSAFFIQNPMVFWGMAVVVGLGLGAVQSASRSFMSSLIPKGKEAEMFGFYALCGKSSSVVGPLLFGGAALLFGGNQRPGFLVIMVLFIIGLALLQRVNEPKTTA</sequence>
<feature type="transmembrane region" description="Helical" evidence="6">
    <location>
        <begin position="168"/>
        <end position="188"/>
    </location>
</feature>
<evidence type="ECO:0000256" key="6">
    <source>
        <dbReference type="SAM" id="Phobius"/>
    </source>
</evidence>
<dbReference type="PANTHER" id="PTHR23519">
    <property type="entry name" value="AUTOPHAGY-RELATED PROTEIN 22"/>
    <property type="match status" value="1"/>
</dbReference>
<feature type="transmembrane region" description="Helical" evidence="6">
    <location>
        <begin position="225"/>
        <end position="247"/>
    </location>
</feature>
<feature type="transmembrane region" description="Helical" evidence="6">
    <location>
        <begin position="312"/>
        <end position="329"/>
    </location>
</feature>
<feature type="transmembrane region" description="Helical" evidence="6">
    <location>
        <begin position="79"/>
        <end position="97"/>
    </location>
</feature>
<gene>
    <name evidence="8" type="ORF">METZ01_LOCUS16412</name>
</gene>
<organism evidence="8">
    <name type="scientific">marine metagenome</name>
    <dbReference type="NCBI Taxonomy" id="408172"/>
    <lineage>
        <taxon>unclassified sequences</taxon>
        <taxon>metagenomes</taxon>
        <taxon>ecological metagenomes</taxon>
    </lineage>
</organism>
<evidence type="ECO:0000256" key="3">
    <source>
        <dbReference type="ARBA" id="ARBA00022692"/>
    </source>
</evidence>
<feature type="domain" description="Major facilitator superfamily (MFS) profile" evidence="7">
    <location>
        <begin position="1"/>
        <end position="402"/>
    </location>
</feature>
<feature type="transmembrane region" description="Helical" evidence="6">
    <location>
        <begin position="46"/>
        <end position="67"/>
    </location>
</feature>
<feature type="transmembrane region" description="Helical" evidence="6">
    <location>
        <begin position="349"/>
        <end position="372"/>
    </location>
</feature>